<keyword evidence="1" id="KW-0378">Hydrolase</keyword>
<dbReference type="GO" id="GO:0006508">
    <property type="term" value="P:proteolysis"/>
    <property type="evidence" value="ECO:0007669"/>
    <property type="project" value="UniProtKB-KW"/>
</dbReference>
<gene>
    <name evidence="1" type="primary">paiB</name>
    <name evidence="1" type="ORF">TG4357_00647</name>
</gene>
<dbReference type="OrthoDB" id="9794948at2"/>
<name>A0A0P1F666_THAGE</name>
<dbReference type="SUPFAM" id="SSF50475">
    <property type="entry name" value="FMN-binding split barrel"/>
    <property type="match status" value="1"/>
</dbReference>
<evidence type="ECO:0000313" key="2">
    <source>
        <dbReference type="Proteomes" id="UP000051587"/>
    </source>
</evidence>
<dbReference type="InterPro" id="IPR012349">
    <property type="entry name" value="Split_barrel_FMN-bd"/>
</dbReference>
<dbReference type="PANTHER" id="PTHR35802">
    <property type="entry name" value="PROTEASE SYNTHASE AND SPORULATION PROTEIN PAI 2"/>
    <property type="match status" value="1"/>
</dbReference>
<dbReference type="STRING" id="53501.SAMN04488043_107150"/>
<protein>
    <submittedName>
        <fullName evidence="1">Protease synthase and sporulation protein PAI 2</fullName>
    </submittedName>
</protein>
<accession>A0A0P1F666</accession>
<dbReference type="Proteomes" id="UP000051587">
    <property type="component" value="Unassembled WGS sequence"/>
</dbReference>
<sequence length="207" mass="22833">MHPNPSYRQTPRQTNLDFARDTGFGILALSDDAGLPLMSHIPFLIDGDEVLFHLVRANPIAARLKQPRPARFAISGPHGYVSPDWYGIDDQVPTWNYVAVHLTGTADLLPDDRLRDVLDRLSDRFETALAPKPVWTSDKMPDQALTRMMRMIVPARMRIEDVSGTWKLAQNKPEAARLGAADGVETSGIGTGLAGLAALMRDLPPDQ</sequence>
<dbReference type="Gene3D" id="2.30.110.10">
    <property type="entry name" value="Electron Transport, Fmn-binding Protein, Chain A"/>
    <property type="match status" value="1"/>
</dbReference>
<keyword evidence="2" id="KW-1185">Reference proteome</keyword>
<organism evidence="1 2">
    <name type="scientific">Thalassovita gelatinovora</name>
    <name type="common">Thalassobius gelatinovorus</name>
    <dbReference type="NCBI Taxonomy" id="53501"/>
    <lineage>
        <taxon>Bacteria</taxon>
        <taxon>Pseudomonadati</taxon>
        <taxon>Pseudomonadota</taxon>
        <taxon>Alphaproteobacteria</taxon>
        <taxon>Rhodobacterales</taxon>
        <taxon>Roseobacteraceae</taxon>
        <taxon>Thalassovita</taxon>
    </lineage>
</organism>
<reference evidence="1 2" key="1">
    <citation type="submission" date="2015-09" db="EMBL/GenBank/DDBJ databases">
        <authorList>
            <consortium name="Swine Surveillance"/>
        </authorList>
    </citation>
    <scope>NUCLEOTIDE SEQUENCE [LARGE SCALE GENOMIC DNA]</scope>
    <source>
        <strain evidence="1 2">CECT 4357</strain>
    </source>
</reference>
<evidence type="ECO:0000313" key="1">
    <source>
        <dbReference type="EMBL" id="CUH63396.1"/>
    </source>
</evidence>
<dbReference type="GO" id="GO:0008233">
    <property type="term" value="F:peptidase activity"/>
    <property type="evidence" value="ECO:0007669"/>
    <property type="project" value="UniProtKB-KW"/>
</dbReference>
<dbReference type="Pfam" id="PF04299">
    <property type="entry name" value="FMN_bind_2"/>
    <property type="match status" value="1"/>
</dbReference>
<dbReference type="EMBL" id="CYSA01000007">
    <property type="protein sequence ID" value="CUH63396.1"/>
    <property type="molecule type" value="Genomic_DNA"/>
</dbReference>
<dbReference type="PANTHER" id="PTHR35802:SF1">
    <property type="entry name" value="PROTEASE SYNTHASE AND SPORULATION PROTEIN PAI 2"/>
    <property type="match status" value="1"/>
</dbReference>
<keyword evidence="1" id="KW-0645">Protease</keyword>
<dbReference type="AlphaFoldDB" id="A0A0P1F666"/>
<proteinExistence type="predicted"/>
<dbReference type="InterPro" id="IPR007396">
    <property type="entry name" value="TR_PAI2-type"/>
</dbReference>
<dbReference type="RefSeq" id="WP_058261434.1">
    <property type="nucleotide sequence ID" value="NZ_CP051181.1"/>
</dbReference>
<dbReference type="PIRSF" id="PIRSF010372">
    <property type="entry name" value="PaiB"/>
    <property type="match status" value="1"/>
</dbReference>